<evidence type="ECO:0000256" key="1">
    <source>
        <dbReference type="SAM" id="Phobius"/>
    </source>
</evidence>
<dbReference type="EMBL" id="CP048882">
    <property type="protein sequence ID" value="QPP08127.1"/>
    <property type="molecule type" value="Genomic_DNA"/>
</dbReference>
<name>A0A7T1WTF1_9ACTN</name>
<feature type="transmembrane region" description="Helical" evidence="1">
    <location>
        <begin position="88"/>
        <end position="110"/>
    </location>
</feature>
<dbReference type="RefSeq" id="WP_197351920.1">
    <property type="nucleotide sequence ID" value="NZ_CP048882.1"/>
</dbReference>
<dbReference type="Proteomes" id="UP000595046">
    <property type="component" value="Chromosome"/>
</dbReference>
<keyword evidence="1" id="KW-0812">Transmembrane</keyword>
<evidence type="ECO:0000313" key="3">
    <source>
        <dbReference type="Proteomes" id="UP000595046"/>
    </source>
</evidence>
<accession>A0A7T1WTF1</accession>
<feature type="transmembrane region" description="Helical" evidence="1">
    <location>
        <begin position="116"/>
        <end position="136"/>
    </location>
</feature>
<feature type="transmembrane region" description="Helical" evidence="1">
    <location>
        <begin position="57"/>
        <end position="76"/>
    </location>
</feature>
<gene>
    <name evidence="2" type="ORF">G4Z16_18905</name>
</gene>
<sequence>MASTQYSGAAATAGVPASDGLARLALKLDGVVTGLNGIGYLALATVLDSLLGIETSVQYPIGAFLLVYAIGVLAAGTRPSMNKNALGAVIAVNFLWAVASIVTLFSFLSPTLAGEVWIVLQALVVGLFAGLQYIGLKRM</sequence>
<keyword evidence="3" id="KW-1185">Reference proteome</keyword>
<keyword evidence="1" id="KW-1133">Transmembrane helix</keyword>
<protein>
    <recommendedName>
        <fullName evidence="4">Integral membrane protein</fullName>
    </recommendedName>
</protein>
<organism evidence="2 3">
    <name type="scientific">Streptomyces bathyalis</name>
    <dbReference type="NCBI Taxonomy" id="2710756"/>
    <lineage>
        <taxon>Bacteria</taxon>
        <taxon>Bacillati</taxon>
        <taxon>Actinomycetota</taxon>
        <taxon>Actinomycetes</taxon>
        <taxon>Kitasatosporales</taxon>
        <taxon>Streptomycetaceae</taxon>
        <taxon>Streptomyces</taxon>
    </lineage>
</organism>
<dbReference type="KEGG" id="sbat:G4Z16_18905"/>
<evidence type="ECO:0000313" key="2">
    <source>
        <dbReference type="EMBL" id="QPP08127.1"/>
    </source>
</evidence>
<keyword evidence="1" id="KW-0472">Membrane</keyword>
<reference evidence="3" key="1">
    <citation type="submission" date="2020-02" db="EMBL/GenBank/DDBJ databases">
        <title>Streptomyces sp. ASO4wet.</title>
        <authorList>
            <person name="Risdian C."/>
            <person name="Landwehr W."/>
            <person name="Schupp P."/>
            <person name="Wink J."/>
        </authorList>
    </citation>
    <scope>NUCLEOTIDE SEQUENCE [LARGE SCALE GENOMIC DNA]</scope>
    <source>
        <strain evidence="3">ASO4wet</strain>
    </source>
</reference>
<dbReference type="AlphaFoldDB" id="A0A7T1WTF1"/>
<evidence type="ECO:0008006" key="4">
    <source>
        <dbReference type="Google" id="ProtNLM"/>
    </source>
</evidence>
<proteinExistence type="predicted"/>